<name>A0A8H7T0R2_9HELO</name>
<dbReference type="Proteomes" id="UP000664132">
    <property type="component" value="Unassembled WGS sequence"/>
</dbReference>
<accession>A0A8H7T0R2</accession>
<keyword evidence="3" id="KW-1185">Reference proteome</keyword>
<comment type="caution">
    <text evidence="2">The sequence shown here is derived from an EMBL/GenBank/DDBJ whole genome shotgun (WGS) entry which is preliminary data.</text>
</comment>
<protein>
    <submittedName>
        <fullName evidence="2">Uncharacterized protein</fullName>
    </submittedName>
</protein>
<dbReference type="EMBL" id="JAFJYH010000519">
    <property type="protein sequence ID" value="KAG4411112.1"/>
    <property type="molecule type" value="Genomic_DNA"/>
</dbReference>
<evidence type="ECO:0000313" key="3">
    <source>
        <dbReference type="Proteomes" id="UP000664132"/>
    </source>
</evidence>
<proteinExistence type="predicted"/>
<organism evidence="2 3">
    <name type="scientific">Cadophora malorum</name>
    <dbReference type="NCBI Taxonomy" id="108018"/>
    <lineage>
        <taxon>Eukaryota</taxon>
        <taxon>Fungi</taxon>
        <taxon>Dikarya</taxon>
        <taxon>Ascomycota</taxon>
        <taxon>Pezizomycotina</taxon>
        <taxon>Leotiomycetes</taxon>
        <taxon>Helotiales</taxon>
        <taxon>Ploettnerulaceae</taxon>
        <taxon>Cadophora</taxon>
    </lineage>
</organism>
<evidence type="ECO:0000256" key="1">
    <source>
        <dbReference type="SAM" id="MobiDB-lite"/>
    </source>
</evidence>
<gene>
    <name evidence="2" type="ORF">IFR04_015750</name>
</gene>
<reference evidence="2" key="1">
    <citation type="submission" date="2021-02" db="EMBL/GenBank/DDBJ databases">
        <title>Genome sequence Cadophora malorum strain M34.</title>
        <authorList>
            <person name="Stefanovic E."/>
            <person name="Vu D."/>
            <person name="Scully C."/>
            <person name="Dijksterhuis J."/>
            <person name="Roader J."/>
            <person name="Houbraken J."/>
        </authorList>
    </citation>
    <scope>NUCLEOTIDE SEQUENCE</scope>
    <source>
        <strain evidence="2">M34</strain>
    </source>
</reference>
<feature type="region of interest" description="Disordered" evidence="1">
    <location>
        <begin position="62"/>
        <end position="95"/>
    </location>
</feature>
<evidence type="ECO:0000313" key="2">
    <source>
        <dbReference type="EMBL" id="KAG4411112.1"/>
    </source>
</evidence>
<dbReference type="AlphaFoldDB" id="A0A8H7T0R2"/>
<sequence>MESTLGPVYRGNEWSAGGGIFACGVEKQSTGLESLPDPSDIVQSAAVPVMRVLWTVVSLPLESPEREFEPEPEPGIEAVGEGKEPRANSESPVIA</sequence>